<dbReference type="OrthoDB" id="540503at2759"/>
<accession>A0A1E3QU68</accession>
<evidence type="ECO:0000256" key="6">
    <source>
        <dbReference type="ARBA" id="ARBA00023002"/>
    </source>
</evidence>
<dbReference type="STRING" id="984486.A0A1E3QU68"/>
<feature type="transmembrane region" description="Helical" evidence="9">
    <location>
        <begin position="263"/>
        <end position="281"/>
    </location>
</feature>
<dbReference type="GO" id="GO:0016020">
    <property type="term" value="C:membrane"/>
    <property type="evidence" value="ECO:0007669"/>
    <property type="project" value="UniProtKB-SubCell"/>
</dbReference>
<dbReference type="Proteomes" id="UP000094336">
    <property type="component" value="Unassembled WGS sequence"/>
</dbReference>
<proteinExistence type="inferred from homology"/>
<dbReference type="GeneID" id="30146185"/>
<keyword evidence="7" id="KW-0443">Lipid metabolism</keyword>
<reference evidence="12" key="1">
    <citation type="submission" date="2016-05" db="EMBL/GenBank/DDBJ databases">
        <title>Comparative genomics of biotechnologically important yeasts.</title>
        <authorList>
            <consortium name="DOE Joint Genome Institute"/>
            <person name="Riley R."/>
            <person name="Haridas S."/>
            <person name="Wolfe K.H."/>
            <person name="Lopes M.R."/>
            <person name="Hittinger C.T."/>
            <person name="Goker M."/>
            <person name="Salamov A."/>
            <person name="Wisecaver J."/>
            <person name="Long T.M."/>
            <person name="Aerts A.L."/>
            <person name="Barry K."/>
            <person name="Choi C."/>
            <person name="Clum A."/>
            <person name="Coughlan A.Y."/>
            <person name="Deshpande S."/>
            <person name="Douglass A.P."/>
            <person name="Hanson S.J."/>
            <person name="Klenk H.-P."/>
            <person name="Labutti K."/>
            <person name="Lapidus A."/>
            <person name="Lindquist E."/>
            <person name="Lipzen A."/>
            <person name="Meier-Kolthoff J.P."/>
            <person name="Ohm R.A."/>
            <person name="Otillar R.P."/>
            <person name="Pangilinan J."/>
            <person name="Peng Y."/>
            <person name="Rokas A."/>
            <person name="Rosa C.A."/>
            <person name="Scheuner C."/>
            <person name="Sibirny A.A."/>
            <person name="Slot J.C."/>
            <person name="Stielow J.B."/>
            <person name="Sun H."/>
            <person name="Kurtzman C.P."/>
            <person name="Blackwell M."/>
            <person name="Grigoriev I.V."/>
            <person name="Jeffries T.W."/>
        </authorList>
    </citation>
    <scope>NUCLEOTIDE SEQUENCE [LARGE SCALE GENOMIC DNA]</scope>
    <source>
        <strain evidence="12">NRRL Y-12698</strain>
    </source>
</reference>
<dbReference type="EMBL" id="KV454428">
    <property type="protein sequence ID" value="ODQ81219.1"/>
    <property type="molecule type" value="Genomic_DNA"/>
</dbReference>
<dbReference type="Pfam" id="PF02544">
    <property type="entry name" value="Steroid_dh"/>
    <property type="match status" value="1"/>
</dbReference>
<dbReference type="GO" id="GO:0042761">
    <property type="term" value="P:very long-chain fatty acid biosynthetic process"/>
    <property type="evidence" value="ECO:0007669"/>
    <property type="project" value="TreeGrafter"/>
</dbReference>
<evidence type="ECO:0000256" key="2">
    <source>
        <dbReference type="ARBA" id="ARBA00007742"/>
    </source>
</evidence>
<feature type="transmembrane region" description="Helical" evidence="9">
    <location>
        <begin position="162"/>
        <end position="180"/>
    </location>
</feature>
<dbReference type="PROSITE" id="PS50244">
    <property type="entry name" value="S5A_REDUCTASE"/>
    <property type="match status" value="1"/>
</dbReference>
<evidence type="ECO:0000256" key="8">
    <source>
        <dbReference type="ARBA" id="ARBA00023136"/>
    </source>
</evidence>
<keyword evidence="4 9" id="KW-0812">Transmembrane</keyword>
<keyword evidence="5 9" id="KW-1133">Transmembrane helix</keyword>
<feature type="domain" description="3-oxo-5-alpha-steroid 4-dehydrogenase C-terminal" evidence="10">
    <location>
        <begin position="151"/>
        <end position="305"/>
    </location>
</feature>
<organism evidence="11 12">
    <name type="scientific">Babjeviella inositovora NRRL Y-12698</name>
    <dbReference type="NCBI Taxonomy" id="984486"/>
    <lineage>
        <taxon>Eukaryota</taxon>
        <taxon>Fungi</taxon>
        <taxon>Dikarya</taxon>
        <taxon>Ascomycota</taxon>
        <taxon>Saccharomycotina</taxon>
        <taxon>Pichiomycetes</taxon>
        <taxon>Serinales incertae sedis</taxon>
        <taxon>Babjeviella</taxon>
    </lineage>
</organism>
<evidence type="ECO:0000313" key="11">
    <source>
        <dbReference type="EMBL" id="ODQ81219.1"/>
    </source>
</evidence>
<evidence type="ECO:0000313" key="12">
    <source>
        <dbReference type="Proteomes" id="UP000094336"/>
    </source>
</evidence>
<evidence type="ECO:0000256" key="7">
    <source>
        <dbReference type="ARBA" id="ARBA00023098"/>
    </source>
</evidence>
<evidence type="ECO:0000256" key="9">
    <source>
        <dbReference type="SAM" id="Phobius"/>
    </source>
</evidence>
<protein>
    <recommendedName>
        <fullName evidence="10">3-oxo-5-alpha-steroid 4-dehydrogenase C-terminal domain-containing protein</fullName>
    </recommendedName>
</protein>
<keyword evidence="12" id="KW-1185">Reference proteome</keyword>
<evidence type="ECO:0000256" key="1">
    <source>
        <dbReference type="ARBA" id="ARBA00004141"/>
    </source>
</evidence>
<name>A0A1E3QU68_9ASCO</name>
<comment type="similarity">
    <text evidence="2">Belongs to the steroid 5-alpha reductase family.</text>
</comment>
<dbReference type="Gene3D" id="1.20.120.1630">
    <property type="match status" value="1"/>
</dbReference>
<dbReference type="AlphaFoldDB" id="A0A1E3QU68"/>
<dbReference type="PANTHER" id="PTHR10556">
    <property type="entry name" value="3-OXO-5-ALPHA-STEROID 4-DEHYDROGENASE"/>
    <property type="match status" value="1"/>
</dbReference>
<keyword evidence="6" id="KW-0560">Oxidoreductase</keyword>
<evidence type="ECO:0000259" key="10">
    <source>
        <dbReference type="Pfam" id="PF02544"/>
    </source>
</evidence>
<dbReference type="GO" id="GO:0016627">
    <property type="term" value="F:oxidoreductase activity, acting on the CH-CH group of donors"/>
    <property type="evidence" value="ECO:0007669"/>
    <property type="project" value="InterPro"/>
</dbReference>
<dbReference type="PANTHER" id="PTHR10556:SF28">
    <property type="entry name" value="VERY-LONG-CHAIN ENOYL-COA REDUCTASE"/>
    <property type="match status" value="1"/>
</dbReference>
<dbReference type="RefSeq" id="XP_018986547.1">
    <property type="nucleotide sequence ID" value="XM_019128332.1"/>
</dbReference>
<keyword evidence="3" id="KW-0444">Lipid biosynthesis</keyword>
<dbReference type="InterPro" id="IPR039357">
    <property type="entry name" value="SRD5A/TECR"/>
</dbReference>
<evidence type="ECO:0000256" key="5">
    <source>
        <dbReference type="ARBA" id="ARBA00022989"/>
    </source>
</evidence>
<gene>
    <name evidence="11" type="ORF">BABINDRAFT_160604</name>
</gene>
<evidence type="ECO:0000256" key="3">
    <source>
        <dbReference type="ARBA" id="ARBA00022516"/>
    </source>
</evidence>
<keyword evidence="8 9" id="KW-0472">Membrane</keyword>
<evidence type="ECO:0000256" key="4">
    <source>
        <dbReference type="ARBA" id="ARBA00022692"/>
    </source>
</evidence>
<comment type="subcellular location">
    <subcellularLocation>
        <location evidence="1">Membrane</location>
        <topology evidence="1">Multi-pass membrane protein</topology>
    </subcellularLocation>
</comment>
<sequence>MVSVEIIPRSKNLAKAKTSAATLPDLIQFIAKQNKINPNRLRLTHLPDDKSKKHVPVNVEKSFAENQLDAQTVTVYVKDLGPQIPWRNVFMTEYAGPLFIHPLIYFYGGRLYGSTTNAHSATQTTALVLVMLHFLKREWETVYVHSFSLATMPAFNIFKNSFHYWGLSGVLLGLFIYAPVDTDSGFFTHTANHSTLVQVLLVAFWAYAEVSNGVTHLTFKHLRSDGSKDHKIPYGYGFDLVSCPNYFFESLAWLAFSLLVNNWSSYLFLVVSTGQMWLWAVKKHQRYRKEFGATYPRRKIMVPFVA</sequence>
<dbReference type="InterPro" id="IPR001104">
    <property type="entry name" value="3-oxo-5_a-steroid_4-DH_C"/>
</dbReference>